<dbReference type="PROSITE" id="PS50227">
    <property type="entry name" value="G_PROTEIN_RECEP_F2_3"/>
    <property type="match status" value="1"/>
</dbReference>
<dbReference type="Proteomes" id="UP000036681">
    <property type="component" value="Unplaced"/>
</dbReference>
<evidence type="ECO:0000256" key="7">
    <source>
        <dbReference type="ARBA" id="ARBA00023136"/>
    </source>
</evidence>
<dbReference type="InterPro" id="IPR001879">
    <property type="entry name" value="GPCR_2_extracellular_dom"/>
</dbReference>
<dbReference type="PROSITE" id="PS50221">
    <property type="entry name" value="GAIN_B"/>
    <property type="match status" value="1"/>
</dbReference>
<evidence type="ECO:0000256" key="5">
    <source>
        <dbReference type="ARBA" id="ARBA00022989"/>
    </source>
</evidence>
<dbReference type="WBParaSite" id="ALUE_0000393201-mRNA-1">
    <property type="protein sequence ID" value="ALUE_0000393201-mRNA-1"/>
    <property type="gene ID" value="ALUE_0000393201"/>
</dbReference>
<feature type="domain" description="GAIN-B" evidence="13">
    <location>
        <begin position="345"/>
        <end position="518"/>
    </location>
</feature>
<feature type="compositionally biased region" description="Polar residues" evidence="11">
    <location>
        <begin position="809"/>
        <end position="820"/>
    </location>
</feature>
<evidence type="ECO:0000256" key="1">
    <source>
        <dbReference type="ARBA" id="ARBA00004651"/>
    </source>
</evidence>
<dbReference type="InterPro" id="IPR057244">
    <property type="entry name" value="GAIN_B"/>
</dbReference>
<dbReference type="Gene3D" id="1.20.1070.10">
    <property type="entry name" value="Rhodopsin 7-helix transmembrane proteins"/>
    <property type="match status" value="1"/>
</dbReference>
<dbReference type="PRINTS" id="PR00249">
    <property type="entry name" value="GPCRSECRETIN"/>
</dbReference>
<feature type="domain" description="G-protein coupled receptors family 2 profile 1" evidence="14">
    <location>
        <begin position="175"/>
        <end position="230"/>
    </location>
</feature>
<dbReference type="Pfam" id="PF02793">
    <property type="entry name" value="HRM"/>
    <property type="match status" value="1"/>
</dbReference>
<keyword evidence="10" id="KW-0807">Transducer</keyword>
<comment type="subcellular location">
    <subcellularLocation>
        <location evidence="1">Cell membrane</location>
        <topology evidence="1">Multi-pass membrane protein</topology>
    </subcellularLocation>
</comment>
<keyword evidence="4" id="KW-0732">Signal</keyword>
<name>A0A9J2P278_ASCLU</name>
<feature type="transmembrane region" description="Helical" evidence="12">
    <location>
        <begin position="718"/>
        <end position="741"/>
    </location>
</feature>
<evidence type="ECO:0000259" key="14">
    <source>
        <dbReference type="PROSITE" id="PS50227"/>
    </source>
</evidence>
<dbReference type="Gene3D" id="2.60.120.740">
    <property type="match status" value="1"/>
</dbReference>
<dbReference type="Gene3D" id="2.60.220.50">
    <property type="match status" value="1"/>
</dbReference>
<evidence type="ECO:0000256" key="4">
    <source>
        <dbReference type="ARBA" id="ARBA00022729"/>
    </source>
</evidence>
<dbReference type="InterPro" id="IPR048072">
    <property type="entry name" value="7tmB2_latrophilin-like"/>
</dbReference>
<dbReference type="Pfam" id="PF00002">
    <property type="entry name" value="7tm_2"/>
    <property type="match status" value="1"/>
</dbReference>
<dbReference type="Pfam" id="PF16489">
    <property type="entry name" value="GAIN"/>
    <property type="match status" value="1"/>
</dbReference>
<feature type="compositionally biased region" description="Pro residues" evidence="11">
    <location>
        <begin position="1008"/>
        <end position="1023"/>
    </location>
</feature>
<dbReference type="PROSITE" id="PS50261">
    <property type="entry name" value="G_PROTEIN_RECEP_F2_4"/>
    <property type="match status" value="1"/>
</dbReference>
<accession>A0A9J2P278</accession>
<feature type="region of interest" description="Disordered" evidence="11">
    <location>
        <begin position="796"/>
        <end position="820"/>
    </location>
</feature>
<evidence type="ECO:0000256" key="6">
    <source>
        <dbReference type="ARBA" id="ARBA00023040"/>
    </source>
</evidence>
<feature type="transmembrane region" description="Helical" evidence="12">
    <location>
        <begin position="529"/>
        <end position="549"/>
    </location>
</feature>
<organism evidence="16 17">
    <name type="scientific">Ascaris lumbricoides</name>
    <name type="common">Giant roundworm</name>
    <dbReference type="NCBI Taxonomy" id="6252"/>
    <lineage>
        <taxon>Eukaryota</taxon>
        <taxon>Metazoa</taxon>
        <taxon>Ecdysozoa</taxon>
        <taxon>Nematoda</taxon>
        <taxon>Chromadorea</taxon>
        <taxon>Rhabditida</taxon>
        <taxon>Spirurina</taxon>
        <taxon>Ascaridomorpha</taxon>
        <taxon>Ascaridoidea</taxon>
        <taxon>Ascarididae</taxon>
        <taxon>Ascaris</taxon>
    </lineage>
</organism>
<dbReference type="InterPro" id="IPR017981">
    <property type="entry name" value="GPCR_2-like_7TM"/>
</dbReference>
<feature type="transmembrane region" description="Helical" evidence="12">
    <location>
        <begin position="670"/>
        <end position="697"/>
    </location>
</feature>
<feature type="transmembrane region" description="Helical" evidence="12">
    <location>
        <begin position="747"/>
        <end position="770"/>
    </location>
</feature>
<evidence type="ECO:0000259" key="15">
    <source>
        <dbReference type="PROSITE" id="PS50261"/>
    </source>
</evidence>
<feature type="transmembrane region" description="Helical" evidence="12">
    <location>
        <begin position="587"/>
        <end position="609"/>
    </location>
</feature>
<proteinExistence type="predicted"/>
<keyword evidence="7 12" id="KW-0472">Membrane</keyword>
<dbReference type="PANTHER" id="PTHR12011:SF467">
    <property type="entry name" value="LATROPHILIN-LIKE PROTEIN 1"/>
    <property type="match status" value="1"/>
</dbReference>
<dbReference type="PANTHER" id="PTHR12011">
    <property type="entry name" value="ADHESION G-PROTEIN COUPLED RECEPTOR"/>
    <property type="match status" value="1"/>
</dbReference>
<evidence type="ECO:0000256" key="8">
    <source>
        <dbReference type="ARBA" id="ARBA00023157"/>
    </source>
</evidence>
<feature type="transmembrane region" description="Helical" evidence="12">
    <location>
        <begin position="630"/>
        <end position="650"/>
    </location>
</feature>
<evidence type="ECO:0000256" key="12">
    <source>
        <dbReference type="SAM" id="Phobius"/>
    </source>
</evidence>
<sequence>MKSSVNLAAMVRQAAGSSLMVRNSGSTHARASLNISRQLTSALKINIRIMFVMHFGGIATSMKHIVVDIVSTPLQFTTLDIKGFQYRCNGKFECEFPVNNDHLGDACPKTSKYLDLQYDCTLIPVTTPTTTTTTTKKKIDARMPTDVYPSASYKGENPETIHSFYEESKPGVLHCQPVSFRDIEWPKTEADRVARMGCPIGSDGHAEWKCEANGEWNKEGADLSRCVSSWSSRLREEAEDGEEPIDHLETLREIQQMTRKEELLGGDLIALSAAIDSSIPTTMQSSNADAFAELVVESVNNMAKESQSPAWSDLNAVKSRKVATALMESVDKVAAGVSMLTTPDTTRTIIKPTVEVEISNVKVHEYVTFPSMSLYTNSYDTIDVPKEALTLRDQANAHAKVVYATYSSMATHMEPESRTNADGVLVERLVATNILSTSIVNKASRIQTISRLKHPVILTFRTKSWSNLTSPTCVWWNSTRLSWSSNGCSLELHNTTHTVCHCDHLTHFAVLMDVYDHELPVEHNVMLTFITYAGCSLSVICLLLSLFAFHCFGSGGDRICIHNNLCFCLLVAETVFLLGIWQTQNKLYCGIIAGVLHYFFLAAFTWMLLEGFELYYMLVEVFQSRDSKKPYFYLFGYGCPAVVVTVATWMDRFSYGTERYCWLRADNYFILSFVGPVAVILVCNCAFLMMTLCIVCRHSNVGYTPCKQDRDTIKNVRSWLKGAMALVFLLGLTWTFGLLWIDEQSTVMAYAFTTLNSLQGLFIFLFHVVFNDRMHKDYRKWTRRTSWLPDCMREESARSRPSPYMPATGSGTAQGLSSNSSTGSELLRLTRLISAKSDDYSPLLASIRAGFSYDPRGRGEIRDAHNNAHAAAPRPRILSHRPHQSPSHRKTGGQVIHEGLSPSALRIEKTKIWITYSRLRRLERQYPSLTNEKYPPHMVAAIDPRYNNCVQMMLARPEIASSGMYDYATIAYGDMCSRPPPSCSYYNPLQRHTGHTPSTHGSPRLHYHPPPTFPPPPPPPPAPGIADLRVSPRPHSSTMTKLSDDSAYSDGSSTMHYPGEMNTTTSGMLLRMDLTKNPPVFVQGM</sequence>
<feature type="transmembrane region" description="Helical" evidence="12">
    <location>
        <begin position="561"/>
        <end position="581"/>
    </location>
</feature>
<protein>
    <submittedName>
        <fullName evidence="17">GPS domain-containing protein</fullName>
    </submittedName>
</protein>
<feature type="compositionally biased region" description="Polar residues" evidence="11">
    <location>
        <begin position="1049"/>
        <end position="1058"/>
    </location>
</feature>
<keyword evidence="16" id="KW-1185">Reference proteome</keyword>
<dbReference type="AlphaFoldDB" id="A0A9J2P278"/>
<dbReference type="InterPro" id="IPR032471">
    <property type="entry name" value="AGRL2-4_GAIN_subdom_A"/>
</dbReference>
<dbReference type="Gene3D" id="4.10.1240.10">
    <property type="entry name" value="GPCR, family 2, extracellular hormone receptor domain"/>
    <property type="match status" value="1"/>
</dbReference>
<dbReference type="InterPro" id="IPR046338">
    <property type="entry name" value="GAIN_dom_sf"/>
</dbReference>
<dbReference type="InterPro" id="IPR000832">
    <property type="entry name" value="GPCR_2_secretin-like"/>
</dbReference>
<dbReference type="GO" id="GO:0005886">
    <property type="term" value="C:plasma membrane"/>
    <property type="evidence" value="ECO:0007669"/>
    <property type="project" value="UniProtKB-SubCell"/>
</dbReference>
<dbReference type="CDD" id="cd15440">
    <property type="entry name" value="7tmB2_latrophilin-like_invertebrate"/>
    <property type="match status" value="1"/>
</dbReference>
<evidence type="ECO:0000256" key="9">
    <source>
        <dbReference type="ARBA" id="ARBA00023170"/>
    </source>
</evidence>
<evidence type="ECO:0000259" key="13">
    <source>
        <dbReference type="PROSITE" id="PS50221"/>
    </source>
</evidence>
<feature type="domain" description="G-protein coupled receptors family 2 profile 2" evidence="15">
    <location>
        <begin position="527"/>
        <end position="771"/>
    </location>
</feature>
<keyword evidence="9" id="KW-0675">Receptor</keyword>
<evidence type="ECO:0000313" key="16">
    <source>
        <dbReference type="Proteomes" id="UP000036681"/>
    </source>
</evidence>
<dbReference type="InterPro" id="IPR036445">
    <property type="entry name" value="GPCR_2_extracell_dom_sf"/>
</dbReference>
<evidence type="ECO:0000313" key="17">
    <source>
        <dbReference type="WBParaSite" id="ALUE_0000393201-mRNA-1"/>
    </source>
</evidence>
<keyword evidence="3 12" id="KW-0812">Transmembrane</keyword>
<evidence type="ECO:0000256" key="2">
    <source>
        <dbReference type="ARBA" id="ARBA00022475"/>
    </source>
</evidence>
<evidence type="ECO:0000256" key="11">
    <source>
        <dbReference type="SAM" id="MobiDB-lite"/>
    </source>
</evidence>
<dbReference type="GO" id="GO:0007166">
    <property type="term" value="P:cell surface receptor signaling pathway"/>
    <property type="evidence" value="ECO:0007669"/>
    <property type="project" value="InterPro"/>
</dbReference>
<reference evidence="17" key="1">
    <citation type="submission" date="2023-03" db="UniProtKB">
        <authorList>
            <consortium name="WormBaseParasite"/>
        </authorList>
    </citation>
    <scope>IDENTIFICATION</scope>
</reference>
<dbReference type="FunFam" id="1.20.1070.10:FF:000200">
    <property type="entry name" value="Adhesion G protein-coupled receptor L3"/>
    <property type="match status" value="1"/>
</dbReference>
<dbReference type="GO" id="GO:0004930">
    <property type="term" value="F:G protein-coupled receptor activity"/>
    <property type="evidence" value="ECO:0007669"/>
    <property type="project" value="UniProtKB-KW"/>
</dbReference>
<keyword evidence="2" id="KW-1003">Cell membrane</keyword>
<keyword evidence="6" id="KW-0297">G-protein coupled receptor</keyword>
<dbReference type="SMART" id="SM00303">
    <property type="entry name" value="GPS"/>
    <property type="match status" value="1"/>
</dbReference>
<keyword evidence="8" id="KW-1015">Disulfide bond</keyword>
<dbReference type="InterPro" id="IPR043159">
    <property type="entry name" value="Lectin_gal-bd_sf"/>
</dbReference>
<evidence type="ECO:0000256" key="3">
    <source>
        <dbReference type="ARBA" id="ARBA00022692"/>
    </source>
</evidence>
<keyword evidence="5 12" id="KW-1133">Transmembrane helix</keyword>
<dbReference type="Pfam" id="PF01825">
    <property type="entry name" value="GPS"/>
    <property type="match status" value="1"/>
</dbReference>
<dbReference type="InterPro" id="IPR000203">
    <property type="entry name" value="GPS"/>
</dbReference>
<feature type="region of interest" description="Disordered" evidence="11">
    <location>
        <begin position="989"/>
        <end position="1058"/>
    </location>
</feature>
<evidence type="ECO:0000256" key="10">
    <source>
        <dbReference type="ARBA" id="ARBA00023224"/>
    </source>
</evidence>